<evidence type="ECO:0000313" key="1">
    <source>
        <dbReference type="EMBL" id="CAJ1410263.1"/>
    </source>
</evidence>
<accession>A0AA36JSE3</accession>
<proteinExistence type="predicted"/>
<gene>
    <name evidence="1" type="ORF">EVOR1521_LOCUS31117</name>
</gene>
<reference evidence="1" key="1">
    <citation type="submission" date="2023-08" db="EMBL/GenBank/DDBJ databases">
        <authorList>
            <person name="Chen Y."/>
            <person name="Shah S."/>
            <person name="Dougan E. K."/>
            <person name="Thang M."/>
            <person name="Chan C."/>
        </authorList>
    </citation>
    <scope>NUCLEOTIDE SEQUENCE</scope>
</reference>
<dbReference type="AlphaFoldDB" id="A0AA36JSE3"/>
<keyword evidence="2" id="KW-1185">Reference proteome</keyword>
<comment type="caution">
    <text evidence="1">The sequence shown here is derived from an EMBL/GenBank/DDBJ whole genome shotgun (WGS) entry which is preliminary data.</text>
</comment>
<evidence type="ECO:0000313" key="2">
    <source>
        <dbReference type="Proteomes" id="UP001178507"/>
    </source>
</evidence>
<sequence>MMTVLNDNRTGGLSAVHAEPGVGKSVATALALRNCTQKSAVTVLLQGKFAGILEEFFRVSSADQAPRVAMELFRIMNQHGIRLQIVFDNTFDTGLMGEDPLLGQIPLLMDLTRHAFQYRHHLIVTTQSEEAAREAATLNGERTRAVQQEDARTYRWRNTQARDFLTNNPLMDFREQTVEVVLNMTQIPDTFGGWRPASIMEYLRTGAIAAIARAVWVRQLQQDDSGGFDFVGNAFQVKDKDMQNIDDLKEAIKKKEELVIASSKIEIYSQQDGKWSKEDEEASVERGVSKSGCYGYLIP</sequence>
<protein>
    <submittedName>
        <fullName evidence="1">Uncharacterized protein</fullName>
    </submittedName>
</protein>
<organism evidence="1 2">
    <name type="scientific">Effrenium voratum</name>
    <dbReference type="NCBI Taxonomy" id="2562239"/>
    <lineage>
        <taxon>Eukaryota</taxon>
        <taxon>Sar</taxon>
        <taxon>Alveolata</taxon>
        <taxon>Dinophyceae</taxon>
        <taxon>Suessiales</taxon>
        <taxon>Symbiodiniaceae</taxon>
        <taxon>Effrenium</taxon>
    </lineage>
</organism>
<dbReference type="Proteomes" id="UP001178507">
    <property type="component" value="Unassembled WGS sequence"/>
</dbReference>
<dbReference type="EMBL" id="CAUJNA010003809">
    <property type="protein sequence ID" value="CAJ1410263.1"/>
    <property type="molecule type" value="Genomic_DNA"/>
</dbReference>
<name>A0AA36JSE3_9DINO</name>